<feature type="transmembrane region" description="Helical" evidence="1">
    <location>
        <begin position="15"/>
        <end position="33"/>
    </location>
</feature>
<dbReference type="AlphaFoldDB" id="A0A0K8PIU9"/>
<sequence length="71" mass="7587">MHGYRGLTGRRGPGYGERLLFSMALVVVSLLWITQDMAAWATAACAVGAAGGAVGVCYFGWHYIRARGNSH</sequence>
<dbReference type="OrthoDB" id="4314651at2"/>
<keyword evidence="1" id="KW-0472">Membrane</keyword>
<gene>
    <name evidence="2" type="ORF">SAZU_2557</name>
</gene>
<evidence type="ECO:0000313" key="2">
    <source>
        <dbReference type="EMBL" id="GAP47820.1"/>
    </source>
</evidence>
<proteinExistence type="predicted"/>
<dbReference type="PATRIC" id="fig|146537.3.peg.2701"/>
<evidence type="ECO:0000256" key="1">
    <source>
        <dbReference type="SAM" id="Phobius"/>
    </source>
</evidence>
<keyword evidence="1" id="KW-0812">Transmembrane</keyword>
<dbReference type="Proteomes" id="UP000053859">
    <property type="component" value="Unassembled WGS sequence"/>
</dbReference>
<organism evidence="2 3">
    <name type="scientific">Streptomyces azureus</name>
    <dbReference type="NCBI Taxonomy" id="146537"/>
    <lineage>
        <taxon>Bacteria</taxon>
        <taxon>Bacillati</taxon>
        <taxon>Actinomycetota</taxon>
        <taxon>Actinomycetes</taxon>
        <taxon>Kitasatosporales</taxon>
        <taxon>Streptomycetaceae</taxon>
        <taxon>Streptomyces</taxon>
    </lineage>
</organism>
<evidence type="ECO:0000313" key="3">
    <source>
        <dbReference type="Proteomes" id="UP000053859"/>
    </source>
</evidence>
<protein>
    <submittedName>
        <fullName evidence="2">Uncharacterized protein</fullName>
    </submittedName>
</protein>
<feature type="transmembrane region" description="Helical" evidence="1">
    <location>
        <begin position="39"/>
        <end position="61"/>
    </location>
</feature>
<keyword evidence="1" id="KW-1133">Transmembrane helix</keyword>
<reference evidence="2" key="1">
    <citation type="journal article" date="2015" name="Genome Announc.">
        <title>Draft Genome Sequence of Thiostrepton-Producing Streptomyces azureus ATCC 14921.</title>
        <authorList>
            <person name="Sakihara K."/>
            <person name="Maeda J."/>
            <person name="Tashiro K."/>
            <person name="Fujino Y."/>
            <person name="Kuhara S."/>
            <person name="Ohshima T."/>
            <person name="Ogata S."/>
            <person name="Doi K."/>
        </authorList>
    </citation>
    <scope>NUCLEOTIDE SEQUENCE [LARGE SCALE GENOMIC DNA]</scope>
    <source>
        <strain evidence="2">ATCC14921</strain>
    </source>
</reference>
<dbReference type="RefSeq" id="WP_059417042.1">
    <property type="nucleotide sequence ID" value="NZ_DF968243.1"/>
</dbReference>
<name>A0A0K8PIU9_STRAJ</name>
<keyword evidence="3" id="KW-1185">Reference proteome</keyword>
<dbReference type="EMBL" id="DF968243">
    <property type="protein sequence ID" value="GAP47820.1"/>
    <property type="molecule type" value="Genomic_DNA"/>
</dbReference>
<accession>A0A0K8PIU9</accession>